<accession>A0A318XIU0</accession>
<name>A0A318XIU0_9FIRM</name>
<dbReference type="Proteomes" id="UP000248132">
    <property type="component" value="Unassembled WGS sequence"/>
</dbReference>
<gene>
    <name evidence="1" type="ORF">LY28_03296</name>
</gene>
<dbReference type="AlphaFoldDB" id="A0A318XIU0"/>
<evidence type="ECO:0000313" key="1">
    <source>
        <dbReference type="EMBL" id="PYG85608.1"/>
    </source>
</evidence>
<comment type="caution">
    <text evidence="1">The sequence shown here is derived from an EMBL/GenBank/DDBJ whole genome shotgun (WGS) entry which is preliminary data.</text>
</comment>
<organism evidence="1 2">
    <name type="scientific">Ruminiclostridium sufflavum DSM 19573</name>
    <dbReference type="NCBI Taxonomy" id="1121337"/>
    <lineage>
        <taxon>Bacteria</taxon>
        <taxon>Bacillati</taxon>
        <taxon>Bacillota</taxon>
        <taxon>Clostridia</taxon>
        <taxon>Eubacteriales</taxon>
        <taxon>Oscillospiraceae</taxon>
        <taxon>Ruminiclostridium</taxon>
    </lineage>
</organism>
<reference evidence="1 2" key="1">
    <citation type="submission" date="2018-06" db="EMBL/GenBank/DDBJ databases">
        <title>Genomic Encyclopedia of Type Strains, Phase I: the one thousand microbial genomes (KMG-I) project.</title>
        <authorList>
            <person name="Kyrpides N."/>
        </authorList>
    </citation>
    <scope>NUCLEOTIDE SEQUENCE [LARGE SCALE GENOMIC DNA]</scope>
    <source>
        <strain evidence="1 2">DSM 19573</strain>
    </source>
</reference>
<evidence type="ECO:0000313" key="2">
    <source>
        <dbReference type="Proteomes" id="UP000248132"/>
    </source>
</evidence>
<dbReference type="EMBL" id="QKMR01000025">
    <property type="protein sequence ID" value="PYG85608.1"/>
    <property type="molecule type" value="Genomic_DNA"/>
</dbReference>
<protein>
    <submittedName>
        <fullName evidence="1">Uncharacterized protein</fullName>
    </submittedName>
</protein>
<sequence length="55" mass="6208">MSLGNLTFSEAIDELSIMMEHPESLTKTMLESLVERVSVQDLQELMQLLICIVVV</sequence>
<keyword evidence="2" id="KW-1185">Reference proteome</keyword>
<proteinExistence type="predicted"/>